<feature type="domain" description="RES" evidence="1">
    <location>
        <begin position="217"/>
        <end position="361"/>
    </location>
</feature>
<dbReference type="Pfam" id="PF18870">
    <property type="entry name" value="HEPN_RES_NTD1"/>
    <property type="match status" value="1"/>
</dbReference>
<dbReference type="RefSeq" id="WP_198163651.1">
    <property type="nucleotide sequence ID" value="NZ_CP014504.1"/>
</dbReference>
<accession>A0A127VBT5</accession>
<gene>
    <name evidence="3" type="ORF">AY601_1766</name>
</gene>
<reference evidence="3 4" key="1">
    <citation type="submission" date="2016-03" db="EMBL/GenBank/DDBJ databases">
        <title>Complete genome sequence of Pedobacter cryoconitis PAMC 27485.</title>
        <authorList>
            <person name="Lee J."/>
            <person name="Kim O.-S."/>
        </authorList>
    </citation>
    <scope>NUCLEOTIDE SEQUENCE [LARGE SCALE GENOMIC DNA]</scope>
    <source>
        <strain evidence="3 4">PAMC 27485</strain>
    </source>
</reference>
<evidence type="ECO:0000259" key="1">
    <source>
        <dbReference type="Pfam" id="PF08808"/>
    </source>
</evidence>
<evidence type="ECO:0000259" key="2">
    <source>
        <dbReference type="Pfam" id="PF18870"/>
    </source>
</evidence>
<feature type="domain" description="HEPN/RES N-terminal" evidence="2">
    <location>
        <begin position="37"/>
        <end position="157"/>
    </location>
</feature>
<protein>
    <submittedName>
        <fullName evidence="3">RES domain protein</fullName>
    </submittedName>
</protein>
<dbReference type="InterPro" id="IPR014914">
    <property type="entry name" value="RES_dom"/>
</dbReference>
<proteinExistence type="predicted"/>
<sequence>MEQAMEYWSRGLSSVPDKKVCASHVDDYAISRFIKRNGEKDKCDYCGRQKNVVDLDALMEFLTDALTHFYTDPANFMSYVSAEGGYLGDYDGPWEMLENLGLSVEDDQLQDDIFNSLDHSSAWADEGVARSDFKYEGWLHFKHIVKHQSRFLFNSADSLRVGGRAISVASFLMELAIDIRKQRMLTIVEAGTPIYRCRQHINIDDVTEARHICSPDIKYATFPNRMSPAGVSMFYGAFDPKISKLETLQIDDVSRPYFTLAEFCPKDNLKLIDLSKIPYVSAFDQDRWELFDKVQFLHKFLDDFAKPIAHDGLQHIEYVPTQVITEYFRFAFAKTPDGKIDGIIYPSSKNRRLNACVLFFDHYESLDQLDFKESKIITEALTSLVL</sequence>
<dbReference type="Pfam" id="PF08808">
    <property type="entry name" value="RES"/>
    <property type="match status" value="1"/>
</dbReference>
<evidence type="ECO:0000313" key="3">
    <source>
        <dbReference type="EMBL" id="AMP98679.1"/>
    </source>
</evidence>
<dbReference type="AlphaFoldDB" id="A0A127VBT5"/>
<organism evidence="3 4">
    <name type="scientific">Pedobacter cryoconitis</name>
    <dbReference type="NCBI Taxonomy" id="188932"/>
    <lineage>
        <taxon>Bacteria</taxon>
        <taxon>Pseudomonadati</taxon>
        <taxon>Bacteroidota</taxon>
        <taxon>Sphingobacteriia</taxon>
        <taxon>Sphingobacteriales</taxon>
        <taxon>Sphingobacteriaceae</taxon>
        <taxon>Pedobacter</taxon>
    </lineage>
</organism>
<dbReference type="InterPro" id="IPR041206">
    <property type="entry name" value="HEPN/RES_NTD1"/>
</dbReference>
<dbReference type="PATRIC" id="fig|188932.3.peg.1836"/>
<name>A0A127VBT5_9SPHI</name>
<dbReference type="Proteomes" id="UP000071561">
    <property type="component" value="Chromosome"/>
</dbReference>
<keyword evidence="4" id="KW-1185">Reference proteome</keyword>
<dbReference type="KEGG" id="pcm:AY601_1766"/>
<dbReference type="EMBL" id="CP014504">
    <property type="protein sequence ID" value="AMP98679.1"/>
    <property type="molecule type" value="Genomic_DNA"/>
</dbReference>
<evidence type="ECO:0000313" key="4">
    <source>
        <dbReference type="Proteomes" id="UP000071561"/>
    </source>
</evidence>